<feature type="region of interest" description="Disordered" evidence="1">
    <location>
        <begin position="344"/>
        <end position="372"/>
    </location>
</feature>
<feature type="signal peptide" evidence="2">
    <location>
        <begin position="1"/>
        <end position="19"/>
    </location>
</feature>
<gene>
    <name evidence="3" type="ORF">MOQ_004595</name>
</gene>
<evidence type="ECO:0000256" key="2">
    <source>
        <dbReference type="SAM" id="SignalP"/>
    </source>
</evidence>
<accession>K2N0R3</accession>
<evidence type="ECO:0000313" key="4">
    <source>
        <dbReference type="Proteomes" id="UP000007350"/>
    </source>
</evidence>
<organism evidence="3 4">
    <name type="scientific">Trypanosoma cruzi marinkellei</name>
    <dbReference type="NCBI Taxonomy" id="85056"/>
    <lineage>
        <taxon>Eukaryota</taxon>
        <taxon>Discoba</taxon>
        <taxon>Euglenozoa</taxon>
        <taxon>Kinetoplastea</taxon>
        <taxon>Metakinetoplastina</taxon>
        <taxon>Trypanosomatida</taxon>
        <taxon>Trypanosomatidae</taxon>
        <taxon>Trypanosoma</taxon>
        <taxon>Schizotrypanum</taxon>
    </lineage>
</organism>
<dbReference type="EMBL" id="AHKC01010721">
    <property type="protein sequence ID" value="EKF31564.1"/>
    <property type="molecule type" value="Genomic_DNA"/>
</dbReference>
<name>K2N0R3_TRYCR</name>
<keyword evidence="2" id="KW-0732">Signal</keyword>
<dbReference type="AlphaFoldDB" id="K2N0R3"/>
<evidence type="ECO:0000256" key="1">
    <source>
        <dbReference type="SAM" id="MobiDB-lite"/>
    </source>
</evidence>
<feature type="region of interest" description="Disordered" evidence="1">
    <location>
        <begin position="205"/>
        <end position="226"/>
    </location>
</feature>
<evidence type="ECO:0008006" key="5">
    <source>
        <dbReference type="Google" id="ProtNLM"/>
    </source>
</evidence>
<evidence type="ECO:0000313" key="3">
    <source>
        <dbReference type="EMBL" id="EKF31564.1"/>
    </source>
</evidence>
<feature type="compositionally biased region" description="Basic and acidic residues" evidence="1">
    <location>
        <begin position="211"/>
        <end position="223"/>
    </location>
</feature>
<proteinExistence type="predicted"/>
<reference evidence="3 4" key="1">
    <citation type="journal article" date="2012" name="BMC Genomics">
        <title>Comparative genomic analysis of human infective Trypanosoma cruzi lineages with the bat-restricted subspecies T. cruzi marinkellei.</title>
        <authorList>
            <person name="Franzen O."/>
            <person name="Talavera-Lopez C."/>
            <person name="Ochaya S."/>
            <person name="Butler C.E."/>
            <person name="Messenger L.A."/>
            <person name="Lewis M.D."/>
            <person name="Llewellyn M.S."/>
            <person name="Marinkelle C.J."/>
            <person name="Tyler K.M."/>
            <person name="Miles M.A."/>
            <person name="Andersson B."/>
        </authorList>
    </citation>
    <scope>NUCLEOTIDE SEQUENCE [LARGE SCALE GENOMIC DNA]</scope>
    <source>
        <strain evidence="3 4">B7</strain>
    </source>
</reference>
<keyword evidence="4" id="KW-1185">Reference proteome</keyword>
<comment type="caution">
    <text evidence="3">The sequence shown here is derived from an EMBL/GenBank/DDBJ whole genome shotgun (WGS) entry which is preliminary data.</text>
</comment>
<dbReference type="OrthoDB" id="272851at2759"/>
<dbReference type="Proteomes" id="UP000007350">
    <property type="component" value="Unassembled WGS sequence"/>
</dbReference>
<sequence>MRRACFLLLLLVCVSFSYASSCCGGSLLLFLPSELNWRFFVVFGAKRIYIINNIVFFFTSTCYAARAEKCVFLFLSVFVRRATRAGEGARRRVSLRRMHSPYEAVYGFDRTHIRRMTLQEYMSEKDTPAAGSSSRRDDGCRLLISRDPNVEFCTKYPVHDRFGRELCVLYQILEMELQQEIRRVEQGGDGTRKSGVRLSTEITLDDDPVDEPFKPRQREDRGSAYRPTPFFHTALADVNCGDGGRDAENINIDVSVSSYRFSSTTAFSPGGNDSCKGVCDARGSSFSIYRESGLNAAAGLLQQPQGTSSQQLLQQQGLGVASDGHPSAFATRFGVGCVALQPIPPQRSNTASPPRVVDGGGNEEEDEEEEGVCGGLCVTRETLDTTLGTDPLRFTTMRPSELRTTKQLFLPGRATATVRRTIKHSNPIPRQAYGLQSEFIPATLVAPLVAANLEAISSAGEFRNIDGVMPQLFTGATVILEECRYRIHRYYASSDVYEAREGEASDDSPQILLYCWSVHAVQQGENESHRAALGLSLVAASVSVKGYRYRDGGLTVITMPLGYYAVPLSTVPISARSFPTCVKLLLRMLSDLVVRRTVHGDLRGLNRIFIAFRHGNGAPEMPLTLLVPVHWEGLIDFSMFVDRNAGRTIPMVYDESGGRRGERVYHGQDVSMVITMLLENELAEQLQPEQLTEVQRLMIMTTEPTQVANYLIQLKNGMTVISSDMASLRQEYEVALQCQC</sequence>
<feature type="compositionally biased region" description="Acidic residues" evidence="1">
    <location>
        <begin position="361"/>
        <end position="371"/>
    </location>
</feature>
<protein>
    <recommendedName>
        <fullName evidence="5">Kinetoplastid kinetochore protein 14</fullName>
    </recommendedName>
</protein>
<feature type="chain" id="PRO_5003861702" description="Kinetoplastid kinetochore protein 14" evidence="2">
    <location>
        <begin position="20"/>
        <end position="740"/>
    </location>
</feature>